<organism evidence="2 3">
    <name type="scientific">Littorina saxatilis</name>
    <dbReference type="NCBI Taxonomy" id="31220"/>
    <lineage>
        <taxon>Eukaryota</taxon>
        <taxon>Metazoa</taxon>
        <taxon>Spiralia</taxon>
        <taxon>Lophotrochozoa</taxon>
        <taxon>Mollusca</taxon>
        <taxon>Gastropoda</taxon>
        <taxon>Caenogastropoda</taxon>
        <taxon>Littorinimorpha</taxon>
        <taxon>Littorinoidea</taxon>
        <taxon>Littorinidae</taxon>
        <taxon>Littorina</taxon>
    </lineage>
</organism>
<evidence type="ECO:0000313" key="3">
    <source>
        <dbReference type="Proteomes" id="UP001374579"/>
    </source>
</evidence>
<feature type="compositionally biased region" description="Basic and acidic residues" evidence="1">
    <location>
        <begin position="762"/>
        <end position="778"/>
    </location>
</feature>
<dbReference type="Gene3D" id="3.40.50.300">
    <property type="entry name" value="P-loop containing nucleotide triphosphate hydrolases"/>
    <property type="match status" value="1"/>
</dbReference>
<dbReference type="AlphaFoldDB" id="A0AAN9AZR0"/>
<proteinExistence type="predicted"/>
<accession>A0AAN9AZR0</accession>
<dbReference type="EMBL" id="JBAMIC010000018">
    <property type="protein sequence ID" value="KAK7095124.1"/>
    <property type="molecule type" value="Genomic_DNA"/>
</dbReference>
<dbReference type="SUPFAM" id="SSF52540">
    <property type="entry name" value="P-loop containing nucleoside triphosphate hydrolases"/>
    <property type="match status" value="2"/>
</dbReference>
<feature type="compositionally biased region" description="Basic and acidic residues" evidence="1">
    <location>
        <begin position="788"/>
        <end position="806"/>
    </location>
</feature>
<feature type="compositionally biased region" description="Basic and acidic residues" evidence="1">
    <location>
        <begin position="840"/>
        <end position="889"/>
    </location>
</feature>
<sequence length="968" mass="108847">MANPFSHPDLKMWRDRIEEWYPGLLERTFFLPPVVMRQTRYEEEQLASGQSVLVAKPPVDKRGRGQGPVLSESDVREEDCQQKVLNCLQQLSVEEKEVMFILSQLKFGNYLGAPSYAAAASALPRPIDLKKDQKHQGDFDVLIIHKRCGIIVGEIKSVGADKTFFDKSQPEQDQLIKKKIEQSIKQLKKAEDVLLHIVSDMKKRPKVSKSLMMPNITRTQLQRVLTDDESLCQNLSDCLGLDGTTDPTPLCLTLDDLLDPERFGPPLNRPKLTAVQLRARWWEHLLGAAGADPNMTDDAYLELITRFGGPATTVNVFCPSVPRLAQAQADIRTPGEGVSETGNRFSPVDIVLHPRQVEIINDPNLKQVFLSGPPGTGKTLIMVMKGLEWIRQGKPVHIVSCYNTCLASSYMIASQLERSGGPGAQQLIHFHNLNMTYERNRVIEMLVEWARMQSSGGQELYVIMDEAVDVFYSAEPVYGFCRGLNERIPNLHLWAAALYPSRCPPTLQDVRLTEPLRSPPSVTDIVRLHRGFIGSVLPRYAETPSPLPSHGPLAVRVWHEGEDHSLDKDTYECEQCGRDIAKVLRDLNVGGTRRNVPGSPEPLTNSDVFILTWGTFFTVEKDSDGNPIQPTRGVLKGVVDGGFPVTVLDTDAEGIRLVATNTGPDHVIASNSTTVNGLERKIVVFVQHDGPEHEAEDWGKLWAMSRCTSQLVWLMRPRPPRKRYEDTYVPPPSREGNDNDSRKNAGGKQTERHKKAARASNKRSDESHENNGDKETKQKQRGACASNERIDESHENAGDKETKQKQIDACASNERIDDNHENTGDKQTEQLQIGAFASNERIDDSHNDDTGDKQAEQPRRDACASNDDIQKENSGDTLMEQHHCASDDRIDDFHEEVTDEKQIEQQKRCVSEDRIDDTIEEKIWLKETEQQQGVDSDTRIDDNYDENTGERQSKNHKHTTSTYKETSV</sequence>
<feature type="compositionally biased region" description="Basic and acidic residues" evidence="1">
    <location>
        <begin position="814"/>
        <end position="828"/>
    </location>
</feature>
<feature type="compositionally biased region" description="Basic and acidic residues" evidence="1">
    <location>
        <begin position="936"/>
        <end position="953"/>
    </location>
</feature>
<comment type="caution">
    <text evidence="2">The sequence shown here is derived from an EMBL/GenBank/DDBJ whole genome shotgun (WGS) entry which is preliminary data.</text>
</comment>
<feature type="region of interest" description="Disordered" evidence="1">
    <location>
        <begin position="926"/>
        <end position="968"/>
    </location>
</feature>
<keyword evidence="3" id="KW-1185">Reference proteome</keyword>
<dbReference type="Proteomes" id="UP001374579">
    <property type="component" value="Unassembled WGS sequence"/>
</dbReference>
<feature type="compositionally biased region" description="Basic residues" evidence="1">
    <location>
        <begin position="751"/>
        <end position="761"/>
    </location>
</feature>
<evidence type="ECO:0000256" key="1">
    <source>
        <dbReference type="SAM" id="MobiDB-lite"/>
    </source>
</evidence>
<evidence type="ECO:0000313" key="2">
    <source>
        <dbReference type="EMBL" id="KAK7095124.1"/>
    </source>
</evidence>
<name>A0AAN9AZR0_9CAEN</name>
<feature type="region of interest" description="Disordered" evidence="1">
    <location>
        <begin position="721"/>
        <end position="889"/>
    </location>
</feature>
<protein>
    <submittedName>
        <fullName evidence="2">Uncharacterized protein</fullName>
    </submittedName>
</protein>
<dbReference type="InterPro" id="IPR027417">
    <property type="entry name" value="P-loop_NTPase"/>
</dbReference>
<gene>
    <name evidence="2" type="ORF">V1264_006573</name>
</gene>
<reference evidence="2 3" key="1">
    <citation type="submission" date="2024-02" db="EMBL/GenBank/DDBJ databases">
        <title>Chromosome-scale genome assembly of the rough periwinkle Littorina saxatilis.</title>
        <authorList>
            <person name="De Jode A."/>
            <person name="Faria R."/>
            <person name="Formenti G."/>
            <person name="Sims Y."/>
            <person name="Smith T.P."/>
            <person name="Tracey A."/>
            <person name="Wood J.M.D."/>
            <person name="Zagrodzka Z.B."/>
            <person name="Johannesson K."/>
            <person name="Butlin R.K."/>
            <person name="Leder E.H."/>
        </authorList>
    </citation>
    <scope>NUCLEOTIDE SEQUENCE [LARGE SCALE GENOMIC DNA]</scope>
    <source>
        <strain evidence="2">Snail1</strain>
        <tissue evidence="2">Muscle</tissue>
    </source>
</reference>